<evidence type="ECO:0000313" key="2">
    <source>
        <dbReference type="EMBL" id="MDN4480793.1"/>
    </source>
</evidence>
<dbReference type="EMBL" id="JAUHQA010000001">
    <property type="protein sequence ID" value="MDN4480793.1"/>
    <property type="molecule type" value="Genomic_DNA"/>
</dbReference>
<dbReference type="InterPro" id="IPR032710">
    <property type="entry name" value="NTF2-like_dom_sf"/>
</dbReference>
<feature type="domain" description="DUF4440" evidence="1">
    <location>
        <begin position="9"/>
        <end position="112"/>
    </location>
</feature>
<protein>
    <submittedName>
        <fullName evidence="2">Nuclear transport factor 2 family protein</fullName>
    </submittedName>
</protein>
<comment type="caution">
    <text evidence="2">The sequence shown here is derived from an EMBL/GenBank/DDBJ whole genome shotgun (WGS) entry which is preliminary data.</text>
</comment>
<name>A0ABT8GH78_9MICO</name>
<dbReference type="Gene3D" id="3.10.450.50">
    <property type="match status" value="1"/>
</dbReference>
<proteinExistence type="predicted"/>
<reference evidence="2" key="1">
    <citation type="submission" date="2023-06" db="EMBL/GenBank/DDBJ databases">
        <title>Egi l300058.</title>
        <authorList>
            <person name="Gao L."/>
            <person name="Fang B.-Z."/>
            <person name="Li W.-J."/>
        </authorList>
    </citation>
    <scope>NUCLEOTIDE SEQUENCE</scope>
    <source>
        <strain evidence="2">EGI L300058</strain>
    </source>
</reference>
<dbReference type="SUPFAM" id="SSF54427">
    <property type="entry name" value="NTF2-like"/>
    <property type="match status" value="1"/>
</dbReference>
<gene>
    <name evidence="2" type="ORF">QQX02_07655</name>
</gene>
<sequence>MRTQEEQELVALERDGWEALTSGHAREFYDDVLASEAVMVFPFGVMERDDAIDGMAESRRWQDYELEDVTVHDLGEGLAVVAYRVRARRVEEPPFEAMLSSTYVRSSDGWQMMLHQQSPSAVRVLSGR</sequence>
<dbReference type="Proteomes" id="UP001172708">
    <property type="component" value="Unassembled WGS sequence"/>
</dbReference>
<dbReference type="RefSeq" id="WP_301142258.1">
    <property type="nucleotide sequence ID" value="NZ_JAUHQA010000001.1"/>
</dbReference>
<dbReference type="InterPro" id="IPR027843">
    <property type="entry name" value="DUF4440"/>
</dbReference>
<accession>A0ABT8GH78</accession>
<keyword evidence="3" id="KW-1185">Reference proteome</keyword>
<evidence type="ECO:0000259" key="1">
    <source>
        <dbReference type="Pfam" id="PF14534"/>
    </source>
</evidence>
<evidence type="ECO:0000313" key="3">
    <source>
        <dbReference type="Proteomes" id="UP001172708"/>
    </source>
</evidence>
<organism evidence="2 3">
    <name type="scientific">Demequina muriae</name>
    <dbReference type="NCBI Taxonomy" id="3051664"/>
    <lineage>
        <taxon>Bacteria</taxon>
        <taxon>Bacillati</taxon>
        <taxon>Actinomycetota</taxon>
        <taxon>Actinomycetes</taxon>
        <taxon>Micrococcales</taxon>
        <taxon>Demequinaceae</taxon>
        <taxon>Demequina</taxon>
    </lineage>
</organism>
<dbReference type="Pfam" id="PF14534">
    <property type="entry name" value="DUF4440"/>
    <property type="match status" value="1"/>
</dbReference>